<dbReference type="AlphaFoldDB" id="X1F540"/>
<reference evidence="2" key="1">
    <citation type="journal article" date="2014" name="Front. Microbiol.">
        <title>High frequency of phylogenetically diverse reductive dehalogenase-homologous genes in deep subseafloor sedimentary metagenomes.</title>
        <authorList>
            <person name="Kawai M."/>
            <person name="Futagami T."/>
            <person name="Toyoda A."/>
            <person name="Takaki Y."/>
            <person name="Nishi S."/>
            <person name="Hori S."/>
            <person name="Arai W."/>
            <person name="Tsubouchi T."/>
            <person name="Morono Y."/>
            <person name="Uchiyama I."/>
            <person name="Ito T."/>
            <person name="Fujiyama A."/>
            <person name="Inagaki F."/>
            <person name="Takami H."/>
        </authorList>
    </citation>
    <scope>NUCLEOTIDE SEQUENCE</scope>
    <source>
        <strain evidence="2">Expedition CK06-06</strain>
    </source>
</reference>
<keyword evidence="1" id="KW-0472">Membrane</keyword>
<name>X1F540_9ZZZZ</name>
<feature type="transmembrane region" description="Helical" evidence="1">
    <location>
        <begin position="12"/>
        <end position="29"/>
    </location>
</feature>
<evidence type="ECO:0000256" key="1">
    <source>
        <dbReference type="SAM" id="Phobius"/>
    </source>
</evidence>
<accession>X1F540</accession>
<dbReference type="EMBL" id="BART01040267">
    <property type="protein sequence ID" value="GAH27690.1"/>
    <property type="molecule type" value="Genomic_DNA"/>
</dbReference>
<gene>
    <name evidence="2" type="ORF">S01H4_65659</name>
</gene>
<feature type="non-terminal residue" evidence="2">
    <location>
        <position position="30"/>
    </location>
</feature>
<organism evidence="2">
    <name type="scientific">marine sediment metagenome</name>
    <dbReference type="NCBI Taxonomy" id="412755"/>
    <lineage>
        <taxon>unclassified sequences</taxon>
        <taxon>metagenomes</taxon>
        <taxon>ecological metagenomes</taxon>
    </lineage>
</organism>
<keyword evidence="1" id="KW-1133">Transmembrane helix</keyword>
<keyword evidence="1" id="KW-0812">Transmembrane</keyword>
<proteinExistence type="predicted"/>
<evidence type="ECO:0000313" key="2">
    <source>
        <dbReference type="EMBL" id="GAH27690.1"/>
    </source>
</evidence>
<sequence length="30" mass="3455">MKILDKYIVKNFLIGYVIAFGVLIGLRIIM</sequence>
<protein>
    <submittedName>
        <fullName evidence="2">Uncharacterized protein</fullName>
    </submittedName>
</protein>
<comment type="caution">
    <text evidence="2">The sequence shown here is derived from an EMBL/GenBank/DDBJ whole genome shotgun (WGS) entry which is preliminary data.</text>
</comment>